<sequence length="107" mass="12725">MCLRICIRNWVRTLRYRLAAYFSRYPRPLHALAITASSCLMAVSARCPCSDLFYFLPTRHRYSHSKHDRSSFKYKPVFRKPFCNIARNLLCWHSNDAYRNKQAMLSS</sequence>
<gene>
    <name evidence="1" type="ORF">SPLIT_LOCUS1040</name>
</gene>
<reference evidence="1" key="1">
    <citation type="submission" date="2022-02" db="EMBL/GenBank/DDBJ databases">
        <authorList>
            <person name="King R."/>
        </authorList>
    </citation>
    <scope>NUCLEOTIDE SEQUENCE</scope>
</reference>
<evidence type="ECO:0000313" key="1">
    <source>
        <dbReference type="EMBL" id="CAH1635678.1"/>
    </source>
</evidence>
<dbReference type="Proteomes" id="UP001153321">
    <property type="component" value="Chromosome 11"/>
</dbReference>
<name>A0A9P0HUQ7_SPOLI</name>
<proteinExistence type="predicted"/>
<dbReference type="AlphaFoldDB" id="A0A9P0HUQ7"/>
<organism evidence="1 2">
    <name type="scientific">Spodoptera littoralis</name>
    <name type="common">Egyptian cotton leafworm</name>
    <dbReference type="NCBI Taxonomy" id="7109"/>
    <lineage>
        <taxon>Eukaryota</taxon>
        <taxon>Metazoa</taxon>
        <taxon>Ecdysozoa</taxon>
        <taxon>Arthropoda</taxon>
        <taxon>Hexapoda</taxon>
        <taxon>Insecta</taxon>
        <taxon>Pterygota</taxon>
        <taxon>Neoptera</taxon>
        <taxon>Endopterygota</taxon>
        <taxon>Lepidoptera</taxon>
        <taxon>Glossata</taxon>
        <taxon>Ditrysia</taxon>
        <taxon>Noctuoidea</taxon>
        <taxon>Noctuidae</taxon>
        <taxon>Amphipyrinae</taxon>
        <taxon>Spodoptera</taxon>
    </lineage>
</organism>
<accession>A0A9P0HUQ7</accession>
<dbReference type="EMBL" id="LR824542">
    <property type="protein sequence ID" value="CAH1635678.1"/>
    <property type="molecule type" value="Genomic_DNA"/>
</dbReference>
<protein>
    <submittedName>
        <fullName evidence="1">Uncharacterized protein</fullName>
    </submittedName>
</protein>
<keyword evidence="2" id="KW-1185">Reference proteome</keyword>
<evidence type="ECO:0000313" key="2">
    <source>
        <dbReference type="Proteomes" id="UP001153321"/>
    </source>
</evidence>